<proteinExistence type="predicted"/>
<dbReference type="EMBL" id="JADDOJ010000033">
    <property type="protein sequence ID" value="MBE7940875.1"/>
    <property type="molecule type" value="Genomic_DNA"/>
</dbReference>
<keyword evidence="2" id="KW-1185">Reference proteome</keyword>
<evidence type="ECO:0000313" key="1">
    <source>
        <dbReference type="EMBL" id="MBE7940875.1"/>
    </source>
</evidence>
<gene>
    <name evidence="1" type="ORF">IM725_09865</name>
</gene>
<comment type="caution">
    <text evidence="1">The sequence shown here is derived from an EMBL/GenBank/DDBJ whole genome shotgun (WGS) entry which is preliminary data.</text>
</comment>
<organism evidence="1 2">
    <name type="scientific">Ramlibacter aquaticus</name>
    <dbReference type="NCBI Taxonomy" id="2780094"/>
    <lineage>
        <taxon>Bacteria</taxon>
        <taxon>Pseudomonadati</taxon>
        <taxon>Pseudomonadota</taxon>
        <taxon>Betaproteobacteria</taxon>
        <taxon>Burkholderiales</taxon>
        <taxon>Comamonadaceae</taxon>
        <taxon>Ramlibacter</taxon>
    </lineage>
</organism>
<sequence>MRRRSLLRWVLGALLPAARRAHGQPPLSESAVKAAFLFKFASFVEWPAGVFQRPDQPLAMGVAGDEAVAADLEQIAAGRHVDSHPVVVRRVPENGPVTGVHVLYVGTQREQRLRENLAAVAGPVLLVTDQPDALKLGSVLNFSHEDGRIRFAASLTAAQARRLKLSSRLLAVAQNVEGRAP</sequence>
<dbReference type="RefSeq" id="WP_193780415.1">
    <property type="nucleotide sequence ID" value="NZ_JADDOJ010000033.1"/>
</dbReference>
<evidence type="ECO:0000313" key="2">
    <source>
        <dbReference type="Proteomes" id="UP000715965"/>
    </source>
</evidence>
<name>A0ABR9SEU1_9BURK</name>
<reference evidence="1 2" key="1">
    <citation type="submission" date="2020-10" db="EMBL/GenBank/DDBJ databases">
        <title>Draft genome of Ramlibacter aquaticus LMG 30558.</title>
        <authorList>
            <person name="Props R."/>
        </authorList>
    </citation>
    <scope>NUCLEOTIDE SEQUENCE [LARGE SCALE GENOMIC DNA]</scope>
    <source>
        <strain evidence="1 2">LMG 30558</strain>
    </source>
</reference>
<accession>A0ABR9SEU1</accession>
<dbReference type="Proteomes" id="UP000715965">
    <property type="component" value="Unassembled WGS sequence"/>
</dbReference>
<dbReference type="Pfam" id="PF13689">
    <property type="entry name" value="DUF4154"/>
    <property type="match status" value="1"/>
</dbReference>
<dbReference type="InterPro" id="IPR025293">
    <property type="entry name" value="YfiR/HmsC-like"/>
</dbReference>
<protein>
    <submittedName>
        <fullName evidence="1">YfiR family protein</fullName>
    </submittedName>
</protein>